<comment type="caution">
    <text evidence="2">The sequence shown here is derived from an EMBL/GenBank/DDBJ whole genome shotgun (WGS) entry which is preliminary data.</text>
</comment>
<dbReference type="EMBL" id="MLFT02000008">
    <property type="protein sequence ID" value="PHT39825.1"/>
    <property type="molecule type" value="Genomic_DNA"/>
</dbReference>
<feature type="region of interest" description="Disordered" evidence="1">
    <location>
        <begin position="135"/>
        <end position="161"/>
    </location>
</feature>
<accession>A0A2G2W3M4</accession>
<dbReference type="SUPFAM" id="SSF54001">
    <property type="entry name" value="Cysteine proteinases"/>
    <property type="match status" value="1"/>
</dbReference>
<reference evidence="3" key="2">
    <citation type="journal article" date="2017" name="J. Anim. Genet.">
        <title>Multiple reference genome sequences of hot pepper reveal the massive evolution of plant disease resistance genes by retroduplication.</title>
        <authorList>
            <person name="Kim S."/>
            <person name="Park J."/>
            <person name="Yeom S.-I."/>
            <person name="Kim Y.-M."/>
            <person name="Seo E."/>
            <person name="Kim K.-T."/>
            <person name="Kim M.-S."/>
            <person name="Lee J.M."/>
            <person name="Cheong K."/>
            <person name="Shin H.-S."/>
            <person name="Kim S.-B."/>
            <person name="Han K."/>
            <person name="Lee J."/>
            <person name="Park M."/>
            <person name="Lee H.-A."/>
            <person name="Lee H.-Y."/>
            <person name="Lee Y."/>
            <person name="Oh S."/>
            <person name="Lee J.H."/>
            <person name="Choi E."/>
            <person name="Choi E."/>
            <person name="Lee S.E."/>
            <person name="Jeon J."/>
            <person name="Kim H."/>
            <person name="Choi G."/>
            <person name="Song H."/>
            <person name="Lee J."/>
            <person name="Lee S.-C."/>
            <person name="Kwon J.-K."/>
            <person name="Lee H.-Y."/>
            <person name="Koo N."/>
            <person name="Hong Y."/>
            <person name="Kim R.W."/>
            <person name="Kang W.-H."/>
            <person name="Huh J.H."/>
            <person name="Kang B.-C."/>
            <person name="Yang T.-J."/>
            <person name="Lee Y.-H."/>
            <person name="Bennetzen J.L."/>
            <person name="Choi D."/>
        </authorList>
    </citation>
    <scope>NUCLEOTIDE SEQUENCE [LARGE SCALE GENOMIC DNA]</scope>
    <source>
        <strain evidence="3">cv. PBC81</strain>
    </source>
</reference>
<dbReference type="Gene3D" id="3.90.70.10">
    <property type="entry name" value="Cysteine proteinases"/>
    <property type="match status" value="1"/>
</dbReference>
<keyword evidence="3" id="KW-1185">Reference proteome</keyword>
<dbReference type="AlphaFoldDB" id="A0A2G2W3M4"/>
<gene>
    <name evidence="2" type="ORF">CQW23_18679</name>
</gene>
<proteinExistence type="predicted"/>
<reference evidence="2 3" key="1">
    <citation type="journal article" date="2017" name="Genome Biol.">
        <title>New reference genome sequences of hot pepper reveal the massive evolution of plant disease-resistance genes by retroduplication.</title>
        <authorList>
            <person name="Kim S."/>
            <person name="Park J."/>
            <person name="Yeom S.I."/>
            <person name="Kim Y.M."/>
            <person name="Seo E."/>
            <person name="Kim K.T."/>
            <person name="Kim M.S."/>
            <person name="Lee J.M."/>
            <person name="Cheong K."/>
            <person name="Shin H.S."/>
            <person name="Kim S.B."/>
            <person name="Han K."/>
            <person name="Lee J."/>
            <person name="Park M."/>
            <person name="Lee H.A."/>
            <person name="Lee H.Y."/>
            <person name="Lee Y."/>
            <person name="Oh S."/>
            <person name="Lee J.H."/>
            <person name="Choi E."/>
            <person name="Choi E."/>
            <person name="Lee S.E."/>
            <person name="Jeon J."/>
            <person name="Kim H."/>
            <person name="Choi G."/>
            <person name="Song H."/>
            <person name="Lee J."/>
            <person name="Lee S.C."/>
            <person name="Kwon J.K."/>
            <person name="Lee H.Y."/>
            <person name="Koo N."/>
            <person name="Hong Y."/>
            <person name="Kim R.W."/>
            <person name="Kang W.H."/>
            <person name="Huh J.H."/>
            <person name="Kang B.C."/>
            <person name="Yang T.J."/>
            <person name="Lee Y.H."/>
            <person name="Bennetzen J.L."/>
            <person name="Choi D."/>
        </authorList>
    </citation>
    <scope>NUCLEOTIDE SEQUENCE [LARGE SCALE GENOMIC DNA]</scope>
    <source>
        <strain evidence="3">cv. PBC81</strain>
    </source>
</reference>
<sequence length="188" mass="20682">MKPFQVVRSQLQVDRAISDLKNTNVRLKHTVNQLSCCNYGHYSNTYEPLIDVSLEIKDVDNLHSALESFSRVEKLDDPEISSPSAERGIEKFTTTNLIFSLIVIGFSGSRRSCFGTGSIYYVLCEERHTVVSDVSESNAATDETVQASNPGPTGVINSSDSHELNKLGDKELLETLQTLTPGLPSDLS</sequence>
<dbReference type="STRING" id="33114.A0A2G2W3M4"/>
<organism evidence="2 3">
    <name type="scientific">Capsicum baccatum</name>
    <name type="common">Peruvian pepper</name>
    <dbReference type="NCBI Taxonomy" id="33114"/>
    <lineage>
        <taxon>Eukaryota</taxon>
        <taxon>Viridiplantae</taxon>
        <taxon>Streptophyta</taxon>
        <taxon>Embryophyta</taxon>
        <taxon>Tracheophyta</taxon>
        <taxon>Spermatophyta</taxon>
        <taxon>Magnoliopsida</taxon>
        <taxon>eudicotyledons</taxon>
        <taxon>Gunneridae</taxon>
        <taxon>Pentapetalae</taxon>
        <taxon>asterids</taxon>
        <taxon>lamiids</taxon>
        <taxon>Solanales</taxon>
        <taxon>Solanaceae</taxon>
        <taxon>Solanoideae</taxon>
        <taxon>Capsiceae</taxon>
        <taxon>Capsicum</taxon>
    </lineage>
</organism>
<evidence type="ECO:0000313" key="2">
    <source>
        <dbReference type="EMBL" id="PHT39825.1"/>
    </source>
</evidence>
<name>A0A2G2W3M4_CAPBA</name>
<feature type="compositionally biased region" description="Polar residues" evidence="1">
    <location>
        <begin position="135"/>
        <end position="159"/>
    </location>
</feature>
<dbReference type="Proteomes" id="UP000224567">
    <property type="component" value="Unassembled WGS sequence"/>
</dbReference>
<dbReference type="InterPro" id="IPR038765">
    <property type="entry name" value="Papain-like_cys_pep_sf"/>
</dbReference>
<protein>
    <submittedName>
        <fullName evidence="2">Uncharacterized protein</fullName>
    </submittedName>
</protein>
<evidence type="ECO:0000256" key="1">
    <source>
        <dbReference type="SAM" id="MobiDB-lite"/>
    </source>
</evidence>
<evidence type="ECO:0000313" key="3">
    <source>
        <dbReference type="Proteomes" id="UP000224567"/>
    </source>
</evidence>